<dbReference type="OrthoDB" id="4645212at2"/>
<dbReference type="Proteomes" id="UP000230551">
    <property type="component" value="Unassembled WGS sequence"/>
</dbReference>
<evidence type="ECO:0000313" key="3">
    <source>
        <dbReference type="Proteomes" id="UP000230551"/>
    </source>
</evidence>
<dbReference type="STRING" id="85968.GCA_900073015_02749"/>
<comment type="caution">
    <text evidence="2">The sequence shown here is derived from an EMBL/GenBank/DDBJ whole genome shotgun (WGS) entry which is preliminary data.</text>
</comment>
<accession>A0A2G5P7S1</accession>
<gene>
    <name evidence="2" type="ORF">CQY22_013200</name>
</gene>
<protein>
    <submittedName>
        <fullName evidence="2">Uncharacterized protein</fullName>
    </submittedName>
</protein>
<feature type="compositionally biased region" description="Basic and acidic residues" evidence="1">
    <location>
        <begin position="161"/>
        <end position="174"/>
    </location>
</feature>
<feature type="compositionally biased region" description="Low complexity" evidence="1">
    <location>
        <begin position="314"/>
        <end position="361"/>
    </location>
</feature>
<dbReference type="AlphaFoldDB" id="A0A2G5P7S1"/>
<feature type="region of interest" description="Disordered" evidence="1">
    <location>
        <begin position="132"/>
        <end position="397"/>
    </location>
</feature>
<evidence type="ECO:0000313" key="2">
    <source>
        <dbReference type="EMBL" id="PIB74419.1"/>
    </source>
</evidence>
<name>A0A2G5P7S1_9MYCO</name>
<sequence>MTVVPYATQAQGWGTFADELLTLATDIDPGVLLVGQSGGKISEAIDDLYTLRCSVESLADSASEMSAVCAKQDGYDVDLANCPATRERVEAAARFAKDMRVMLRRGQVEPEQVVKADEVADELAQQRKAAVEKHAGETAGTKFPEVPTCEMPDAHYPGGDPGKKDGDPGTKGGDDEFGDWGTPGGKDGEKKPEGNPEPGDDVTPLPEIVSPEPSGPSQTPAPRVFSPDGSVELRPERVPPETTLSRGDSTLVAPSSSMLGQQAPTVPSTAPWQPPQYTGINPIQNRMLGNVNPSASPQRKDRQQPDYRPVPIEVLAAVPVAHHVASPTPSAPTPNTTTPSLGTPGTHTSAASTPASTTPGGQTPSGVGPTVSGAPTIGPGARTSLQGGGMREKPSIPENLKAVLDADVVRDLEASFDALFPEPDKPDAPSGTPPLEPARSA</sequence>
<feature type="region of interest" description="Disordered" evidence="1">
    <location>
        <begin position="418"/>
        <end position="441"/>
    </location>
</feature>
<keyword evidence="3" id="KW-1185">Reference proteome</keyword>
<feature type="compositionally biased region" description="Polar residues" evidence="1">
    <location>
        <begin position="242"/>
        <end position="284"/>
    </location>
</feature>
<feature type="compositionally biased region" description="Pro residues" evidence="1">
    <location>
        <begin position="431"/>
        <end position="441"/>
    </location>
</feature>
<reference evidence="2 3" key="1">
    <citation type="journal article" date="2017" name="Infect. Genet. Evol.">
        <title>The new phylogeny of the genus Mycobacterium: The old and the news.</title>
        <authorList>
            <person name="Tortoli E."/>
            <person name="Fedrizzi T."/>
            <person name="Meehan C.J."/>
            <person name="Trovato A."/>
            <person name="Grottola A."/>
            <person name="Giacobazzi E."/>
            <person name="Serpini G.F."/>
            <person name="Tagliazucchi S."/>
            <person name="Fabio A."/>
            <person name="Bettua C."/>
            <person name="Bertorelli R."/>
            <person name="Frascaro F."/>
            <person name="De Sanctis V."/>
            <person name="Pecorari M."/>
            <person name="Jousson O."/>
            <person name="Segata N."/>
            <person name="Cirillo D.M."/>
        </authorList>
    </citation>
    <scope>NUCLEOTIDE SEQUENCE [LARGE SCALE GENOMIC DNA]</scope>
    <source>
        <strain evidence="2 3">CIP1034565</strain>
    </source>
</reference>
<dbReference type="EMBL" id="PDCN02000017">
    <property type="protein sequence ID" value="PIB74419.1"/>
    <property type="molecule type" value="Genomic_DNA"/>
</dbReference>
<evidence type="ECO:0000256" key="1">
    <source>
        <dbReference type="SAM" id="MobiDB-lite"/>
    </source>
</evidence>
<proteinExistence type="predicted"/>
<dbReference type="RefSeq" id="WP_090590196.1">
    <property type="nucleotide sequence ID" value="NZ_CP104302.1"/>
</dbReference>
<organism evidence="2 3">
    <name type="scientific">Mycolicibacterium brumae</name>
    <dbReference type="NCBI Taxonomy" id="85968"/>
    <lineage>
        <taxon>Bacteria</taxon>
        <taxon>Bacillati</taxon>
        <taxon>Actinomycetota</taxon>
        <taxon>Actinomycetes</taxon>
        <taxon>Mycobacteriales</taxon>
        <taxon>Mycobacteriaceae</taxon>
        <taxon>Mycolicibacterium</taxon>
    </lineage>
</organism>